<keyword evidence="2 4" id="KW-0808">Transferase</keyword>
<sequence length="515" mass="57016">MGSAVAVELVFIPAPGVGHIMSTMEMAKLLINRHQSIATTVLLIHPPYSSSVLTNYIQSLLTNPIQRIRFIQLPQDQETASKLDLKAPFTSFYEFINSHRNYVRNVVSDMLSRPGSVRITGLVVDILCTGMIDVANEFSIPSYAFFTSNAAFLGFKLYMDTLCRNQKQEGIIALSKSDGELRIPSFVKPVPMTVYPAVYQTRDGLDFLTVSIQKFREAKAIMVNTFLELETHAIESFSSYTNFPSVYAVGPVLNLNGVAGKDEDKDVIRWLDGQPPSSVVFLCFGSMGSFEEVQLKEIAYALERSGHRFVWSVRRPPSPEQSFKVLPDDYDDPRSILPDGFLERTNGFGKVIGWAPQVSILAHEAVGGFVSHCGWNSVLESICCKVPILAWPMMAEQHLNARMVVEEIKIGLRVETCDGSVRGFVQADGLKKMVKELMEGENGEIVRKRVEGIGEGAKKAMAEGGSSWRTLNELIDELQCVRNSNGGRFPSSEGDSDKSKGESYVPMDNLSLVSI</sequence>
<name>G8G221_9ASTR</name>
<feature type="region of interest" description="Disordered" evidence="6">
    <location>
        <begin position="484"/>
        <end position="515"/>
    </location>
</feature>
<dbReference type="Gene3D" id="3.40.50.2000">
    <property type="entry name" value="Glycogen Phosphorylase B"/>
    <property type="match status" value="2"/>
</dbReference>
<dbReference type="FunFam" id="3.40.50.2000:FF:000056">
    <property type="entry name" value="Glycosyltransferase"/>
    <property type="match status" value="1"/>
</dbReference>
<dbReference type="InterPro" id="IPR002213">
    <property type="entry name" value="UDP_glucos_trans"/>
</dbReference>
<dbReference type="EC" id="2.4.1.-" evidence="5"/>
<dbReference type="CDD" id="cd03784">
    <property type="entry name" value="GT1_Gtf-like"/>
    <property type="match status" value="1"/>
</dbReference>
<dbReference type="PANTHER" id="PTHR48048">
    <property type="entry name" value="GLYCOSYLTRANSFERASE"/>
    <property type="match status" value="1"/>
</dbReference>
<reference evidence="7" key="1">
    <citation type="submission" date="2011-06" db="EMBL/GenBank/DDBJ databases">
        <title>Dissection and Cloning of Anthocyanin Biosynthesis Genes in Saussurea Involucrate Kar et Kir.</title>
        <authorList>
            <person name="Qin J.B."/>
            <person name="Tang Y.P."/>
            <person name="Li X.F."/>
            <person name="Zhu C.Q."/>
        </authorList>
    </citation>
    <scope>NUCLEOTIDE SEQUENCE</scope>
</reference>
<dbReference type="PANTHER" id="PTHR48048:SF98">
    <property type="entry name" value="FLAVONOL 3-O-GLUCOSYLTRANSFERASE"/>
    <property type="match status" value="1"/>
</dbReference>
<evidence type="ECO:0000256" key="3">
    <source>
        <dbReference type="ARBA" id="ARBA00053747"/>
    </source>
</evidence>
<evidence type="ECO:0000256" key="4">
    <source>
        <dbReference type="RuleBase" id="RU003718"/>
    </source>
</evidence>
<dbReference type="AlphaFoldDB" id="G8G221"/>
<dbReference type="EMBL" id="JN092127">
    <property type="protein sequence ID" value="AER40963.1"/>
    <property type="molecule type" value="mRNA"/>
</dbReference>
<dbReference type="SUPFAM" id="SSF53756">
    <property type="entry name" value="UDP-Glycosyltransferase/glycogen phosphorylase"/>
    <property type="match status" value="1"/>
</dbReference>
<keyword evidence="4" id="KW-0328">Glycosyltransferase</keyword>
<dbReference type="GO" id="GO:0035251">
    <property type="term" value="F:UDP-glucosyltransferase activity"/>
    <property type="evidence" value="ECO:0007669"/>
    <property type="project" value="InterPro"/>
</dbReference>
<comment type="similarity">
    <text evidence="1 4">Belongs to the UDP-glycosyltransferase family.</text>
</comment>
<comment type="function">
    <text evidence="3">May glycosylate diterpenes or flavonols in leaves.</text>
</comment>
<evidence type="ECO:0000313" key="7">
    <source>
        <dbReference type="EMBL" id="AER40963.1"/>
    </source>
</evidence>
<organism evidence="7">
    <name type="scientific">Saussurea involucrata</name>
    <dbReference type="NCBI Taxonomy" id="200489"/>
    <lineage>
        <taxon>Eukaryota</taxon>
        <taxon>Viridiplantae</taxon>
        <taxon>Streptophyta</taxon>
        <taxon>Embryophyta</taxon>
        <taxon>Tracheophyta</taxon>
        <taxon>Spermatophyta</taxon>
        <taxon>Magnoliopsida</taxon>
        <taxon>eudicotyledons</taxon>
        <taxon>Gunneridae</taxon>
        <taxon>Pentapetalae</taxon>
        <taxon>asterids</taxon>
        <taxon>campanulids</taxon>
        <taxon>Asterales</taxon>
        <taxon>Asteraceae</taxon>
        <taxon>Carduoideae</taxon>
        <taxon>Cardueae</taxon>
        <taxon>Saussureinae</taxon>
        <taxon>Saussurea</taxon>
    </lineage>
</organism>
<dbReference type="InterPro" id="IPR035595">
    <property type="entry name" value="UDP_glycos_trans_CS"/>
</dbReference>
<proteinExistence type="evidence at transcript level"/>
<dbReference type="InterPro" id="IPR050481">
    <property type="entry name" value="UDP-glycosyltransf_plant"/>
</dbReference>
<dbReference type="PROSITE" id="PS00375">
    <property type="entry name" value="UDPGT"/>
    <property type="match status" value="1"/>
</dbReference>
<dbReference type="BRENDA" id="2.4.1.91">
    <property type="organism ID" value="13241"/>
</dbReference>
<evidence type="ECO:0000256" key="6">
    <source>
        <dbReference type="SAM" id="MobiDB-lite"/>
    </source>
</evidence>
<evidence type="ECO:0000256" key="5">
    <source>
        <dbReference type="RuleBase" id="RU362057"/>
    </source>
</evidence>
<accession>G8G221</accession>
<evidence type="ECO:0000256" key="2">
    <source>
        <dbReference type="ARBA" id="ARBA00022679"/>
    </source>
</evidence>
<evidence type="ECO:0000256" key="1">
    <source>
        <dbReference type="ARBA" id="ARBA00009995"/>
    </source>
</evidence>
<dbReference type="Pfam" id="PF00201">
    <property type="entry name" value="UDPGT"/>
    <property type="match status" value="1"/>
</dbReference>
<protein>
    <recommendedName>
        <fullName evidence="5">Glycosyltransferase</fullName>
        <ecNumber evidence="5">2.4.1.-</ecNumber>
    </recommendedName>
</protein>